<dbReference type="Pfam" id="PF00622">
    <property type="entry name" value="SPRY"/>
    <property type="match status" value="1"/>
</dbReference>
<dbReference type="Gene3D" id="3.30.40.10">
    <property type="entry name" value="Zinc/RING finger domain, C3HC4 (zinc finger)"/>
    <property type="match status" value="1"/>
</dbReference>
<keyword evidence="12" id="KW-1185">Reference proteome</keyword>
<dbReference type="PROSITE" id="PS00518">
    <property type="entry name" value="ZF_RING_1"/>
    <property type="match status" value="1"/>
</dbReference>
<gene>
    <name evidence="11" type="ORF">DPX16_9936</name>
</gene>
<evidence type="ECO:0000313" key="11">
    <source>
        <dbReference type="EMBL" id="ROL48126.1"/>
    </source>
</evidence>
<dbReference type="PANTHER" id="PTHR25465:SF5">
    <property type="entry name" value="E3 UBIQUITIN_ISG15 LIGASE TRIM25-RELATED"/>
    <property type="match status" value="1"/>
</dbReference>
<dbReference type="GO" id="GO:0005737">
    <property type="term" value="C:cytoplasm"/>
    <property type="evidence" value="ECO:0007669"/>
    <property type="project" value="UniProtKB-ARBA"/>
</dbReference>
<dbReference type="InterPro" id="IPR000315">
    <property type="entry name" value="Znf_B-box"/>
</dbReference>
<evidence type="ECO:0000259" key="9">
    <source>
        <dbReference type="PROSITE" id="PS50119"/>
    </source>
</evidence>
<dbReference type="InterPro" id="IPR006574">
    <property type="entry name" value="PRY"/>
</dbReference>
<feature type="domain" description="B30.2/SPRY" evidence="10">
    <location>
        <begin position="336"/>
        <end position="523"/>
    </location>
</feature>
<dbReference type="InterPro" id="IPR001870">
    <property type="entry name" value="B30.2/SPRY"/>
</dbReference>
<dbReference type="InterPro" id="IPR003877">
    <property type="entry name" value="SPRY_dom"/>
</dbReference>
<keyword evidence="4" id="KW-0862">Zinc</keyword>
<comment type="caution">
    <text evidence="11">The sequence shown here is derived from an EMBL/GenBank/DDBJ whole genome shotgun (WGS) entry which is preliminary data.</text>
</comment>
<dbReference type="SMART" id="SM00336">
    <property type="entry name" value="BBOX"/>
    <property type="match status" value="1"/>
</dbReference>
<evidence type="ECO:0000259" key="10">
    <source>
        <dbReference type="PROSITE" id="PS50188"/>
    </source>
</evidence>
<keyword evidence="7" id="KW-0175">Coiled coil</keyword>
<dbReference type="InterPro" id="IPR058030">
    <property type="entry name" value="TRIM8/14/16/25/29/45/65_CC"/>
</dbReference>
<proteinExistence type="predicted"/>
<feature type="coiled-coil region" evidence="7">
    <location>
        <begin position="256"/>
        <end position="290"/>
    </location>
</feature>
<keyword evidence="2" id="KW-0479">Metal-binding</keyword>
<evidence type="ECO:0000256" key="7">
    <source>
        <dbReference type="SAM" id="Coils"/>
    </source>
</evidence>
<evidence type="ECO:0000256" key="1">
    <source>
        <dbReference type="ARBA" id="ARBA00022588"/>
    </source>
</evidence>
<dbReference type="CDD" id="cd19769">
    <property type="entry name" value="Bbox2_TRIM16-like"/>
    <property type="match status" value="1"/>
</dbReference>
<dbReference type="PRINTS" id="PR01407">
    <property type="entry name" value="BUTYPHLNCDUF"/>
</dbReference>
<dbReference type="InterPro" id="IPR051051">
    <property type="entry name" value="E3_ubiq-ligase_TRIM/RNF"/>
</dbReference>
<evidence type="ECO:0000256" key="2">
    <source>
        <dbReference type="ARBA" id="ARBA00022723"/>
    </source>
</evidence>
<dbReference type="PROSITE" id="PS50119">
    <property type="entry name" value="ZF_BBOX"/>
    <property type="match status" value="1"/>
</dbReference>
<sequence>MAEGCIWPRDQFSCSVCLDVLKDPVTIPCGHSYCMSCITICWNQDDQKRVYSCPQCRQTFTPRPALNKNVTLAEIVERLKKAKTALSYAGPGDVGCDFCTGRKRKAVKSCLMCLESYCQSHFKCHEESRSRKRHKVTDATRRIQEMICPQHDRLLEVYCRTDQRCICLMCMLDEHKNHDTVPAEAERTEKQKKVGEIQGKFQQRVQERQKELRGLREAVETHKRSAQAAVEDSERIFTELICSIEKSRSEVTQMIRDQEQAEVSRAEGLLKRLEQEIDDLRRRDAELEQVSHTDNHIYFLQSVQSLSVPPGSTDSISITSLTFDDVEISVARLRGNLEDFCDEEIEYIYDKDSHQLTLDPNTANKKISLSWRNRVATRKHTVRPYPDHPDRFDVWPQVLCRESVCGRCYWEVEWSGGAVGISVSYKSISRKGRGDKFGCNDQSWRLFCSRSKYLFCTNYKKTKLNVMPKSSTIGVYVDHSAGNLSFYSISDTMTLIHRVQTTFTQPLYPGFLLYQGSSVKLAK</sequence>
<dbReference type="SMART" id="SM00184">
    <property type="entry name" value="RING"/>
    <property type="match status" value="1"/>
</dbReference>
<dbReference type="Pfam" id="PF13765">
    <property type="entry name" value="PRY"/>
    <property type="match status" value="1"/>
</dbReference>
<evidence type="ECO:0000313" key="12">
    <source>
        <dbReference type="Proteomes" id="UP000281406"/>
    </source>
</evidence>
<organism evidence="11 12">
    <name type="scientific">Anabarilius grahami</name>
    <name type="common">Kanglang fish</name>
    <name type="synonym">Barilius grahami</name>
    <dbReference type="NCBI Taxonomy" id="495550"/>
    <lineage>
        <taxon>Eukaryota</taxon>
        <taxon>Metazoa</taxon>
        <taxon>Chordata</taxon>
        <taxon>Craniata</taxon>
        <taxon>Vertebrata</taxon>
        <taxon>Euteleostomi</taxon>
        <taxon>Actinopterygii</taxon>
        <taxon>Neopterygii</taxon>
        <taxon>Teleostei</taxon>
        <taxon>Ostariophysi</taxon>
        <taxon>Cypriniformes</taxon>
        <taxon>Xenocyprididae</taxon>
        <taxon>Xenocypridinae</taxon>
        <taxon>Xenocypridinae incertae sedis</taxon>
        <taxon>Anabarilius</taxon>
    </lineage>
</organism>
<dbReference type="SUPFAM" id="SSF57850">
    <property type="entry name" value="RING/U-box"/>
    <property type="match status" value="1"/>
</dbReference>
<name>A0A3N0YPJ5_ANAGA</name>
<keyword evidence="3 6" id="KW-0863">Zinc-finger</keyword>
<evidence type="ECO:0000256" key="5">
    <source>
        <dbReference type="ARBA" id="ARBA00022859"/>
    </source>
</evidence>
<accession>A0A3N0YPJ5</accession>
<dbReference type="Proteomes" id="UP000281406">
    <property type="component" value="Unassembled WGS sequence"/>
</dbReference>
<keyword evidence="1" id="KW-0399">Innate immunity</keyword>
<dbReference type="SUPFAM" id="SSF49899">
    <property type="entry name" value="Concanavalin A-like lectins/glucanases"/>
    <property type="match status" value="1"/>
</dbReference>
<dbReference type="Pfam" id="PF25600">
    <property type="entry name" value="TRIM_CC"/>
    <property type="match status" value="1"/>
</dbReference>
<dbReference type="InterPro" id="IPR001841">
    <property type="entry name" value="Znf_RING"/>
</dbReference>
<dbReference type="PROSITE" id="PS50089">
    <property type="entry name" value="ZF_RING_2"/>
    <property type="match status" value="1"/>
</dbReference>
<dbReference type="CDD" id="cd19802">
    <property type="entry name" value="Bbox1_TRIM8-like"/>
    <property type="match status" value="1"/>
</dbReference>
<dbReference type="Gene3D" id="3.30.160.60">
    <property type="entry name" value="Classic Zinc Finger"/>
    <property type="match status" value="1"/>
</dbReference>
<dbReference type="PANTHER" id="PTHR25465">
    <property type="entry name" value="B-BOX DOMAIN CONTAINING"/>
    <property type="match status" value="1"/>
</dbReference>
<dbReference type="InterPro" id="IPR003879">
    <property type="entry name" value="Butyrophylin_SPRY"/>
</dbReference>
<dbReference type="Pfam" id="PF15227">
    <property type="entry name" value="zf-C3HC4_4"/>
    <property type="match status" value="1"/>
</dbReference>
<dbReference type="Gene3D" id="2.60.120.920">
    <property type="match status" value="1"/>
</dbReference>
<dbReference type="InterPro" id="IPR013083">
    <property type="entry name" value="Znf_RING/FYVE/PHD"/>
</dbReference>
<feature type="domain" description="RING-type" evidence="8">
    <location>
        <begin position="14"/>
        <end position="57"/>
    </location>
</feature>
<dbReference type="GO" id="GO:0008270">
    <property type="term" value="F:zinc ion binding"/>
    <property type="evidence" value="ECO:0007669"/>
    <property type="project" value="UniProtKB-KW"/>
</dbReference>
<dbReference type="PROSITE" id="PS50188">
    <property type="entry name" value="B302_SPRY"/>
    <property type="match status" value="1"/>
</dbReference>
<evidence type="ECO:0000256" key="6">
    <source>
        <dbReference type="PROSITE-ProRule" id="PRU00024"/>
    </source>
</evidence>
<dbReference type="InterPro" id="IPR013320">
    <property type="entry name" value="ConA-like_dom_sf"/>
</dbReference>
<dbReference type="EMBL" id="RJVU01033228">
    <property type="protein sequence ID" value="ROL48126.1"/>
    <property type="molecule type" value="Genomic_DNA"/>
</dbReference>
<dbReference type="SMART" id="SM00449">
    <property type="entry name" value="SPRY"/>
    <property type="match status" value="1"/>
</dbReference>
<dbReference type="InterPro" id="IPR017907">
    <property type="entry name" value="Znf_RING_CS"/>
</dbReference>
<dbReference type="AlphaFoldDB" id="A0A3N0YPJ5"/>
<reference evidence="11 12" key="1">
    <citation type="submission" date="2018-10" db="EMBL/GenBank/DDBJ databases">
        <title>Genome assembly for a Yunnan-Guizhou Plateau 3E fish, Anabarilius grahami (Regan), and its evolutionary and genetic applications.</title>
        <authorList>
            <person name="Jiang W."/>
        </authorList>
    </citation>
    <scope>NUCLEOTIDE SEQUENCE [LARGE SCALE GENOMIC DNA]</scope>
    <source>
        <strain evidence="11">AG-KIZ</strain>
        <tissue evidence="11">Muscle</tissue>
    </source>
</reference>
<dbReference type="SUPFAM" id="SSF57845">
    <property type="entry name" value="B-box zinc-binding domain"/>
    <property type="match status" value="1"/>
</dbReference>
<dbReference type="InterPro" id="IPR043136">
    <property type="entry name" value="B30.2/SPRY_sf"/>
</dbReference>
<protein>
    <submittedName>
        <fullName evidence="11">Tripartite motif-containing protein 16</fullName>
    </submittedName>
</protein>
<dbReference type="Pfam" id="PF00643">
    <property type="entry name" value="zf-B_box"/>
    <property type="match status" value="1"/>
</dbReference>
<evidence type="ECO:0000259" key="8">
    <source>
        <dbReference type="PROSITE" id="PS50089"/>
    </source>
</evidence>
<dbReference type="CDD" id="cd16040">
    <property type="entry name" value="SPRY_PRY_SNTX"/>
    <property type="match status" value="1"/>
</dbReference>
<keyword evidence="5" id="KW-0391">Immunity</keyword>
<feature type="domain" description="B box-type" evidence="9">
    <location>
        <begin position="143"/>
        <end position="183"/>
    </location>
</feature>
<evidence type="ECO:0000256" key="4">
    <source>
        <dbReference type="ARBA" id="ARBA00022833"/>
    </source>
</evidence>
<evidence type="ECO:0000256" key="3">
    <source>
        <dbReference type="ARBA" id="ARBA00022771"/>
    </source>
</evidence>
<dbReference type="SMART" id="SM00589">
    <property type="entry name" value="PRY"/>
    <property type="match status" value="1"/>
</dbReference>
<dbReference type="GO" id="GO:0045087">
    <property type="term" value="P:innate immune response"/>
    <property type="evidence" value="ECO:0007669"/>
    <property type="project" value="UniProtKB-KW"/>
</dbReference>
<dbReference type="OrthoDB" id="6270329at2759"/>